<dbReference type="GO" id="GO:0005886">
    <property type="term" value="C:plasma membrane"/>
    <property type="evidence" value="ECO:0007669"/>
    <property type="project" value="UniProtKB-SubCell"/>
</dbReference>
<keyword evidence="9" id="KW-1185">Reference proteome</keyword>
<keyword evidence="4 6" id="KW-1133">Transmembrane helix</keyword>
<evidence type="ECO:0000256" key="2">
    <source>
        <dbReference type="ARBA" id="ARBA00022475"/>
    </source>
</evidence>
<evidence type="ECO:0000256" key="5">
    <source>
        <dbReference type="ARBA" id="ARBA00023136"/>
    </source>
</evidence>
<keyword evidence="5 6" id="KW-0472">Membrane</keyword>
<organism evidence="8 9">
    <name type="scientific">Flexivirga oryzae</name>
    <dbReference type="NCBI Taxonomy" id="1794944"/>
    <lineage>
        <taxon>Bacteria</taxon>
        <taxon>Bacillati</taxon>
        <taxon>Actinomycetota</taxon>
        <taxon>Actinomycetes</taxon>
        <taxon>Micrococcales</taxon>
        <taxon>Dermacoccaceae</taxon>
        <taxon>Flexivirga</taxon>
    </lineage>
</organism>
<evidence type="ECO:0000256" key="4">
    <source>
        <dbReference type="ARBA" id="ARBA00022989"/>
    </source>
</evidence>
<keyword evidence="2" id="KW-1003">Cell membrane</keyword>
<evidence type="ECO:0000259" key="7">
    <source>
        <dbReference type="Pfam" id="PF02656"/>
    </source>
</evidence>
<feature type="transmembrane region" description="Helical" evidence="6">
    <location>
        <begin position="99"/>
        <end position="121"/>
    </location>
</feature>
<dbReference type="EMBL" id="JACHVQ010000004">
    <property type="protein sequence ID" value="MBB2893893.1"/>
    <property type="molecule type" value="Genomic_DNA"/>
</dbReference>
<feature type="transmembrane region" description="Helical" evidence="6">
    <location>
        <begin position="30"/>
        <end position="54"/>
    </location>
</feature>
<name>A0A839NC92_9MICO</name>
<dbReference type="PANTHER" id="PTHR34187">
    <property type="entry name" value="FGR18P"/>
    <property type="match status" value="1"/>
</dbReference>
<comment type="subcellular location">
    <subcellularLocation>
        <location evidence="1">Cell membrane</location>
        <topology evidence="1">Multi-pass membrane protein</topology>
    </subcellularLocation>
</comment>
<dbReference type="InterPro" id="IPR003807">
    <property type="entry name" value="DUF202"/>
</dbReference>
<evidence type="ECO:0000256" key="6">
    <source>
        <dbReference type="SAM" id="Phobius"/>
    </source>
</evidence>
<evidence type="ECO:0000313" key="8">
    <source>
        <dbReference type="EMBL" id="MBB2893893.1"/>
    </source>
</evidence>
<protein>
    <submittedName>
        <fullName evidence="8">Putative membrane protein</fullName>
    </submittedName>
</protein>
<comment type="caution">
    <text evidence="8">The sequence shown here is derived from an EMBL/GenBank/DDBJ whole genome shotgun (WGS) entry which is preliminary data.</text>
</comment>
<dbReference type="Proteomes" id="UP000559182">
    <property type="component" value="Unassembled WGS sequence"/>
</dbReference>
<dbReference type="RefSeq" id="WP_183322369.1">
    <property type="nucleotide sequence ID" value="NZ_JACHVQ010000004.1"/>
</dbReference>
<evidence type="ECO:0000313" key="9">
    <source>
        <dbReference type="Proteomes" id="UP000559182"/>
    </source>
</evidence>
<reference evidence="8 9" key="1">
    <citation type="submission" date="2020-08" db="EMBL/GenBank/DDBJ databases">
        <title>Sequencing the genomes of 1000 actinobacteria strains.</title>
        <authorList>
            <person name="Klenk H.-P."/>
        </authorList>
    </citation>
    <scope>NUCLEOTIDE SEQUENCE [LARGE SCALE GENOMIC DNA]</scope>
    <source>
        <strain evidence="8 9">DSM 105369</strain>
    </source>
</reference>
<proteinExistence type="predicted"/>
<dbReference type="InterPro" id="IPR052053">
    <property type="entry name" value="IM_YidH-like"/>
</dbReference>
<accession>A0A839NC92</accession>
<dbReference type="AlphaFoldDB" id="A0A839NC92"/>
<dbReference type="PANTHER" id="PTHR34187:SF2">
    <property type="entry name" value="DUF202 DOMAIN-CONTAINING PROTEIN"/>
    <property type="match status" value="1"/>
</dbReference>
<evidence type="ECO:0000256" key="3">
    <source>
        <dbReference type="ARBA" id="ARBA00022692"/>
    </source>
</evidence>
<sequence length="122" mass="13082">MSTMKRWPGWVFDEGEDPDYRFSLANERTFLAWIRTSLALLAGGVALDAINLSIPDGAQRALACVLIVLGIVCAAASWARWAAAERAMRRDSSLPSSRLSALLAGVLIACALVVLVLVLVVV</sequence>
<dbReference type="Pfam" id="PF02656">
    <property type="entry name" value="DUF202"/>
    <property type="match status" value="1"/>
</dbReference>
<feature type="transmembrane region" description="Helical" evidence="6">
    <location>
        <begin position="60"/>
        <end position="79"/>
    </location>
</feature>
<keyword evidence="3 6" id="KW-0812">Transmembrane</keyword>
<feature type="domain" description="DUF202" evidence="7">
    <location>
        <begin position="21"/>
        <end position="87"/>
    </location>
</feature>
<gene>
    <name evidence="8" type="ORF">FHU39_003929</name>
</gene>
<evidence type="ECO:0000256" key="1">
    <source>
        <dbReference type="ARBA" id="ARBA00004651"/>
    </source>
</evidence>